<dbReference type="KEGG" id="aro:B0909_10535"/>
<comment type="caution">
    <text evidence="1">The sequence shown here is derived from an EMBL/GenBank/DDBJ whole genome shotgun (WGS) entry which is preliminary data.</text>
</comment>
<protein>
    <submittedName>
        <fullName evidence="1">Uncharacterized protein</fullName>
    </submittedName>
</protein>
<dbReference type="Proteomes" id="UP000528185">
    <property type="component" value="Unassembled WGS sequence"/>
</dbReference>
<reference evidence="1 2" key="1">
    <citation type="submission" date="2020-06" db="EMBL/GenBank/DDBJ databases">
        <authorList>
            <person name="De Coninck B."/>
            <person name="Ibrahim H."/>
        </authorList>
    </citation>
    <scope>NUCLEOTIDE SEQUENCE [LARGE SCALE GENOMIC DNA]</scope>
    <source>
        <strain evidence="1">Ag_rhizogenes_K599</strain>
    </source>
</reference>
<dbReference type="EMBL" id="CAICSX020000001">
    <property type="protein sequence ID" value="CAD0210241.1"/>
    <property type="molecule type" value="Genomic_DNA"/>
</dbReference>
<proteinExistence type="predicted"/>
<organism evidence="1 2">
    <name type="scientific">Rhizobium rhizogenes</name>
    <name type="common">Agrobacterium rhizogenes</name>
    <dbReference type="NCBI Taxonomy" id="359"/>
    <lineage>
        <taxon>Bacteria</taxon>
        <taxon>Pseudomonadati</taxon>
        <taxon>Pseudomonadota</taxon>
        <taxon>Alphaproteobacteria</taxon>
        <taxon>Hyphomicrobiales</taxon>
        <taxon>Rhizobiaceae</taxon>
        <taxon>Rhizobium/Agrobacterium group</taxon>
        <taxon>Rhizobium</taxon>
    </lineage>
</organism>
<accession>A0AAN2A0C0</accession>
<evidence type="ECO:0000313" key="2">
    <source>
        <dbReference type="Proteomes" id="UP000528185"/>
    </source>
</evidence>
<name>A0AAN2A0C0_RHIRH</name>
<gene>
    <name evidence="1" type="ORF">AGRHK599_LOCUS256</name>
</gene>
<sequence length="93" mass="10418">MPQTDDQSLPPIIQDLILDDHIRSMEAGLLHAEQTRPDDPLLPAGWAILYAMKHERQCRQDAYAAMLDANPDDVDALWAAENIRRKGGQLEGV</sequence>
<evidence type="ECO:0000313" key="1">
    <source>
        <dbReference type="EMBL" id="CAD0210241.1"/>
    </source>
</evidence>
<dbReference type="AlphaFoldDB" id="A0AAN2A0C0"/>
<dbReference type="RefSeq" id="WP_065114894.1">
    <property type="nucleotide sequence ID" value="NZ_CAICSX020000001.1"/>
</dbReference>